<evidence type="ECO:0000313" key="3">
    <source>
        <dbReference type="Proteomes" id="UP000799776"/>
    </source>
</evidence>
<name>A0A9P4I1Z9_9PEZI</name>
<dbReference type="Pfam" id="PF04818">
    <property type="entry name" value="CID"/>
    <property type="match status" value="1"/>
</dbReference>
<dbReference type="InterPro" id="IPR006569">
    <property type="entry name" value="CID_dom"/>
</dbReference>
<sequence>MANHQHVVAKAAFAASMLRPDPAAPSPGSHDLTQFHTLLGALTSKCSSENVQLCKMWLLKHMTSPMRVEALGKYLTFLSNSFADLEDEKARKRSSASGSSNKRKRLHLLFLVNDLLHHTKFHERDPTASNIVTSKLQPYIEGLVKLAASYDAAKNPKFHQEIADLLDLWKENKYYDVPYLDSLQNVAKRAPSESTLDIGKAINADAPFMMPARHGRPNAPYHDLPAGNMIPHIIPNRATPIGIRQMKPLQFKPGPADDRLAKTVKDFLKDVDDIYRPILHDDEGIVADIDKMGQAMTKDEDTGELTVKYGYYGCISQGIHKITPVPTRNGSKGLNLRNGSMDSPDSSSAVILAVSGLVAKAWGTEAVADGGDEPSTKLILRTVCWQPMG</sequence>
<dbReference type="AlphaFoldDB" id="A0A9P4I1Z9"/>
<organism evidence="2 3">
    <name type="scientific">Saccharata proteae CBS 121410</name>
    <dbReference type="NCBI Taxonomy" id="1314787"/>
    <lineage>
        <taxon>Eukaryota</taxon>
        <taxon>Fungi</taxon>
        <taxon>Dikarya</taxon>
        <taxon>Ascomycota</taxon>
        <taxon>Pezizomycotina</taxon>
        <taxon>Dothideomycetes</taxon>
        <taxon>Dothideomycetes incertae sedis</taxon>
        <taxon>Botryosphaeriales</taxon>
        <taxon>Saccharataceae</taxon>
        <taxon>Saccharata</taxon>
    </lineage>
</organism>
<dbReference type="PROSITE" id="PS51391">
    <property type="entry name" value="CID"/>
    <property type="match status" value="1"/>
</dbReference>
<dbReference type="PANTHER" id="PTHR12323:SF0">
    <property type="entry name" value="CALCIUM HOMEOSTASIS ENDOPLASMIC RETICULUM PROTEIN"/>
    <property type="match status" value="1"/>
</dbReference>
<dbReference type="GO" id="GO:0006874">
    <property type="term" value="P:intracellular calcium ion homeostasis"/>
    <property type="evidence" value="ECO:0007669"/>
    <property type="project" value="TreeGrafter"/>
</dbReference>
<evidence type="ECO:0000313" key="2">
    <source>
        <dbReference type="EMBL" id="KAF2090737.1"/>
    </source>
</evidence>
<keyword evidence="3" id="KW-1185">Reference proteome</keyword>
<dbReference type="EMBL" id="ML978712">
    <property type="protein sequence ID" value="KAF2090737.1"/>
    <property type="molecule type" value="Genomic_DNA"/>
</dbReference>
<dbReference type="InterPro" id="IPR008942">
    <property type="entry name" value="ENTH_VHS"/>
</dbReference>
<evidence type="ECO:0000259" key="1">
    <source>
        <dbReference type="PROSITE" id="PS51391"/>
    </source>
</evidence>
<reference evidence="2" key="1">
    <citation type="journal article" date="2020" name="Stud. Mycol.">
        <title>101 Dothideomycetes genomes: a test case for predicting lifestyles and emergence of pathogens.</title>
        <authorList>
            <person name="Haridas S."/>
            <person name="Albert R."/>
            <person name="Binder M."/>
            <person name="Bloem J."/>
            <person name="Labutti K."/>
            <person name="Salamov A."/>
            <person name="Andreopoulos B."/>
            <person name="Baker S."/>
            <person name="Barry K."/>
            <person name="Bills G."/>
            <person name="Bluhm B."/>
            <person name="Cannon C."/>
            <person name="Castanera R."/>
            <person name="Culley D."/>
            <person name="Daum C."/>
            <person name="Ezra D."/>
            <person name="Gonzalez J."/>
            <person name="Henrissat B."/>
            <person name="Kuo A."/>
            <person name="Liang C."/>
            <person name="Lipzen A."/>
            <person name="Lutzoni F."/>
            <person name="Magnuson J."/>
            <person name="Mondo S."/>
            <person name="Nolan M."/>
            <person name="Ohm R."/>
            <person name="Pangilinan J."/>
            <person name="Park H.-J."/>
            <person name="Ramirez L."/>
            <person name="Alfaro M."/>
            <person name="Sun H."/>
            <person name="Tritt A."/>
            <person name="Yoshinaga Y."/>
            <person name="Zwiers L.-H."/>
            <person name="Turgeon B."/>
            <person name="Goodwin S."/>
            <person name="Spatafora J."/>
            <person name="Crous P."/>
            <person name="Grigoriev I."/>
        </authorList>
    </citation>
    <scope>NUCLEOTIDE SEQUENCE</scope>
    <source>
        <strain evidence="2">CBS 121410</strain>
    </source>
</reference>
<dbReference type="OrthoDB" id="21470at2759"/>
<dbReference type="PANTHER" id="PTHR12323">
    <property type="entry name" value="SR-RELATED CTD ASSOCIATED FACTOR 6"/>
    <property type="match status" value="1"/>
</dbReference>
<accession>A0A9P4I1Z9</accession>
<dbReference type="GO" id="GO:0048471">
    <property type="term" value="C:perinuclear region of cytoplasm"/>
    <property type="evidence" value="ECO:0007669"/>
    <property type="project" value="TreeGrafter"/>
</dbReference>
<gene>
    <name evidence="2" type="ORF">K490DRAFT_62059</name>
</gene>
<comment type="caution">
    <text evidence="2">The sequence shown here is derived from an EMBL/GenBank/DDBJ whole genome shotgun (WGS) entry which is preliminary data.</text>
</comment>
<dbReference type="Proteomes" id="UP000799776">
    <property type="component" value="Unassembled WGS sequence"/>
</dbReference>
<proteinExistence type="predicted"/>
<feature type="domain" description="CID" evidence="1">
    <location>
        <begin position="27"/>
        <end position="191"/>
    </location>
</feature>
<protein>
    <recommendedName>
        <fullName evidence="1">CID domain-containing protein</fullName>
    </recommendedName>
</protein>
<dbReference type="Gene3D" id="1.25.40.90">
    <property type="match status" value="1"/>
</dbReference>